<dbReference type="Gene3D" id="1.10.10.10">
    <property type="entry name" value="Winged helix-like DNA-binding domain superfamily/Winged helix DNA-binding domain"/>
    <property type="match status" value="1"/>
</dbReference>
<evidence type="ECO:0000256" key="3">
    <source>
        <dbReference type="ARBA" id="ARBA00023125"/>
    </source>
</evidence>
<dbReference type="Pfam" id="PF03466">
    <property type="entry name" value="LysR_substrate"/>
    <property type="match status" value="1"/>
</dbReference>
<evidence type="ECO:0000256" key="4">
    <source>
        <dbReference type="ARBA" id="ARBA00023163"/>
    </source>
</evidence>
<comment type="caution">
    <text evidence="6">The sequence shown here is derived from an EMBL/GenBank/DDBJ whole genome shotgun (WGS) entry which is preliminary data.</text>
</comment>
<dbReference type="PRINTS" id="PR00039">
    <property type="entry name" value="HTHLYSR"/>
</dbReference>
<organism evidence="6 7">
    <name type="scientific">Clostridium beijerinckii</name>
    <name type="common">Clostridium MP</name>
    <dbReference type="NCBI Taxonomy" id="1520"/>
    <lineage>
        <taxon>Bacteria</taxon>
        <taxon>Bacillati</taxon>
        <taxon>Bacillota</taxon>
        <taxon>Clostridia</taxon>
        <taxon>Eubacteriales</taxon>
        <taxon>Clostridiaceae</taxon>
        <taxon>Clostridium</taxon>
    </lineage>
</organism>
<dbReference type="AlphaFoldDB" id="A0AAE5H6K6"/>
<name>A0AAE5H6K6_CLOBE</name>
<keyword evidence="2" id="KW-0805">Transcription regulation</keyword>
<dbReference type="RefSeq" id="WP_077856516.1">
    <property type="nucleotide sequence ID" value="NZ_JABTDW010000001.1"/>
</dbReference>
<keyword evidence="3 6" id="KW-0238">DNA-binding</keyword>
<dbReference type="InterPro" id="IPR000847">
    <property type="entry name" value="LysR_HTH_N"/>
</dbReference>
<dbReference type="PANTHER" id="PTHR30126:SF64">
    <property type="entry name" value="HTH-TYPE TRANSCRIPTIONAL REGULATOR CITR"/>
    <property type="match status" value="1"/>
</dbReference>
<dbReference type="Proteomes" id="UP000822184">
    <property type="component" value="Unassembled WGS sequence"/>
</dbReference>
<proteinExistence type="inferred from homology"/>
<dbReference type="Gene3D" id="3.40.190.290">
    <property type="match status" value="1"/>
</dbReference>
<gene>
    <name evidence="6" type="ORF">BCD95_003759</name>
</gene>
<keyword evidence="4" id="KW-0804">Transcription</keyword>
<reference evidence="6" key="1">
    <citation type="submission" date="2020-06" db="EMBL/GenBank/DDBJ databases">
        <title>Genomic insights into acetone-butanol-ethanol (ABE) fermentation by sequencing solventogenic clostridia strains.</title>
        <authorList>
            <person name="Brown S."/>
        </authorList>
    </citation>
    <scope>NUCLEOTIDE SEQUENCE</scope>
    <source>
        <strain evidence="6">DJ123</strain>
    </source>
</reference>
<dbReference type="SUPFAM" id="SSF46785">
    <property type="entry name" value="Winged helix' DNA-binding domain"/>
    <property type="match status" value="1"/>
</dbReference>
<comment type="similarity">
    <text evidence="1">Belongs to the LysR transcriptional regulatory family.</text>
</comment>
<dbReference type="InterPro" id="IPR005119">
    <property type="entry name" value="LysR_subst-bd"/>
</dbReference>
<dbReference type="EMBL" id="JABTDW010000001">
    <property type="protein sequence ID" value="NSB15500.1"/>
    <property type="molecule type" value="Genomic_DNA"/>
</dbReference>
<evidence type="ECO:0000313" key="7">
    <source>
        <dbReference type="Proteomes" id="UP000822184"/>
    </source>
</evidence>
<dbReference type="PROSITE" id="PS50931">
    <property type="entry name" value="HTH_LYSR"/>
    <property type="match status" value="1"/>
</dbReference>
<dbReference type="FunFam" id="1.10.10.10:FF:000001">
    <property type="entry name" value="LysR family transcriptional regulator"/>
    <property type="match status" value="1"/>
</dbReference>
<dbReference type="SUPFAM" id="SSF53850">
    <property type="entry name" value="Periplasmic binding protein-like II"/>
    <property type="match status" value="1"/>
</dbReference>
<accession>A0AAE5H6K6</accession>
<sequence>MIFDLNLYKVFLTVAKCKNISHAAEILFVSQPAVSKSIKTLETSFNVTLFSRSSKGVTLTPEGKILFDHIQNAFDELNLGANILEKLKNKETGTINLGVSTTIGKNYFLPRFREFIKEYPYFKTKIINKPTLDTIKLVQEEKLDLGIIGTTSTQADLNFIRLCKIQDILVASGTYLEKLKLNSADDTLAEGSFMLLENPNATREHIESYFNKHNINIIPDIEASNMDFLIECAKMGLGITSVIKEFLNDELENKILLEIPLKYEIPPRYIGVIYKNSNNLSIAAKTLIDFLKSDLSNYIKLKIM</sequence>
<dbReference type="InterPro" id="IPR036390">
    <property type="entry name" value="WH_DNA-bd_sf"/>
</dbReference>
<evidence type="ECO:0000256" key="1">
    <source>
        <dbReference type="ARBA" id="ARBA00009437"/>
    </source>
</evidence>
<evidence type="ECO:0000256" key="2">
    <source>
        <dbReference type="ARBA" id="ARBA00023015"/>
    </source>
</evidence>
<feature type="domain" description="HTH lysR-type" evidence="5">
    <location>
        <begin position="3"/>
        <end position="60"/>
    </location>
</feature>
<evidence type="ECO:0000313" key="6">
    <source>
        <dbReference type="EMBL" id="NSB15500.1"/>
    </source>
</evidence>
<dbReference type="PANTHER" id="PTHR30126">
    <property type="entry name" value="HTH-TYPE TRANSCRIPTIONAL REGULATOR"/>
    <property type="match status" value="1"/>
</dbReference>
<dbReference type="InterPro" id="IPR036388">
    <property type="entry name" value="WH-like_DNA-bd_sf"/>
</dbReference>
<dbReference type="CDD" id="cd05466">
    <property type="entry name" value="PBP2_LTTR_substrate"/>
    <property type="match status" value="1"/>
</dbReference>
<dbReference type="GO" id="GO:0003700">
    <property type="term" value="F:DNA-binding transcription factor activity"/>
    <property type="evidence" value="ECO:0007669"/>
    <property type="project" value="InterPro"/>
</dbReference>
<evidence type="ECO:0000259" key="5">
    <source>
        <dbReference type="PROSITE" id="PS50931"/>
    </source>
</evidence>
<dbReference type="Pfam" id="PF00126">
    <property type="entry name" value="HTH_1"/>
    <property type="match status" value="1"/>
</dbReference>
<dbReference type="GO" id="GO:0000976">
    <property type="term" value="F:transcription cis-regulatory region binding"/>
    <property type="evidence" value="ECO:0007669"/>
    <property type="project" value="TreeGrafter"/>
</dbReference>
<protein>
    <submittedName>
        <fullName evidence="6">DNA-binding transcriptional LysR family regulator</fullName>
    </submittedName>
</protein>